<comment type="caution">
    <text evidence="2">The sequence shown here is derived from an EMBL/GenBank/DDBJ whole genome shotgun (WGS) entry which is preliminary data.</text>
</comment>
<name>A0ABC9X0S7_GRUJA</name>
<dbReference type="Proteomes" id="UP001623348">
    <property type="component" value="Unassembled WGS sequence"/>
</dbReference>
<accession>A0ABC9X0S7</accession>
<sequence length="152" mass="17071">MKSDPRKPDPHEMCCRSPPLAQPRACPALLSLFQKIPGNPLLTAEQPVRSDTVCISKSVPRRDLRGSVLIKPYSSQAKHGGNRQLTKQHAIRSSSPNQNAVSDRTAPPTYDYPKKETVDVYLSSFNNIRVNNIWLNQEESTFSAGRRKAYPR</sequence>
<evidence type="ECO:0000313" key="3">
    <source>
        <dbReference type="Proteomes" id="UP001623348"/>
    </source>
</evidence>
<feature type="compositionally biased region" description="Polar residues" evidence="1">
    <location>
        <begin position="73"/>
        <end position="102"/>
    </location>
</feature>
<protein>
    <submittedName>
        <fullName evidence="2">Uncharacterized protein</fullName>
    </submittedName>
</protein>
<gene>
    <name evidence="2" type="ORF">GRJ2_001595800</name>
</gene>
<evidence type="ECO:0000256" key="1">
    <source>
        <dbReference type="SAM" id="MobiDB-lite"/>
    </source>
</evidence>
<keyword evidence="3" id="KW-1185">Reference proteome</keyword>
<feature type="region of interest" description="Disordered" evidence="1">
    <location>
        <begin position="72"/>
        <end position="113"/>
    </location>
</feature>
<evidence type="ECO:0000313" key="2">
    <source>
        <dbReference type="EMBL" id="GAB0191305.1"/>
    </source>
</evidence>
<dbReference type="AlphaFoldDB" id="A0ABC9X0S7"/>
<organism evidence="2 3">
    <name type="scientific">Grus japonensis</name>
    <name type="common">Japanese crane</name>
    <name type="synonym">Red-crowned crane</name>
    <dbReference type="NCBI Taxonomy" id="30415"/>
    <lineage>
        <taxon>Eukaryota</taxon>
        <taxon>Metazoa</taxon>
        <taxon>Chordata</taxon>
        <taxon>Craniata</taxon>
        <taxon>Vertebrata</taxon>
        <taxon>Euteleostomi</taxon>
        <taxon>Archelosauria</taxon>
        <taxon>Archosauria</taxon>
        <taxon>Dinosauria</taxon>
        <taxon>Saurischia</taxon>
        <taxon>Theropoda</taxon>
        <taxon>Coelurosauria</taxon>
        <taxon>Aves</taxon>
        <taxon>Neognathae</taxon>
        <taxon>Neoaves</taxon>
        <taxon>Gruiformes</taxon>
        <taxon>Gruidae</taxon>
        <taxon>Grus</taxon>
    </lineage>
</organism>
<proteinExistence type="predicted"/>
<reference evidence="2 3" key="1">
    <citation type="submission" date="2024-06" db="EMBL/GenBank/DDBJ databases">
        <title>The draft genome of Grus japonensis, version 3.</title>
        <authorList>
            <person name="Nabeshima K."/>
            <person name="Suzuki S."/>
            <person name="Onuma M."/>
        </authorList>
    </citation>
    <scope>NUCLEOTIDE SEQUENCE [LARGE SCALE GENOMIC DNA]</scope>
    <source>
        <strain evidence="2 3">451A</strain>
    </source>
</reference>
<dbReference type="EMBL" id="BAAFJT010000006">
    <property type="protein sequence ID" value="GAB0191305.1"/>
    <property type="molecule type" value="Genomic_DNA"/>
</dbReference>